<dbReference type="Proteomes" id="UP000237968">
    <property type="component" value="Unassembled WGS sequence"/>
</dbReference>
<evidence type="ECO:0000313" key="1">
    <source>
        <dbReference type="EMBL" id="PRP90294.1"/>
    </source>
</evidence>
<accession>A0A2S9XBQ2</accession>
<comment type="caution">
    <text evidence="1">The sequence shown here is derived from an EMBL/GenBank/DDBJ whole genome shotgun (WGS) entry which is preliminary data.</text>
</comment>
<dbReference type="InterPro" id="IPR036866">
    <property type="entry name" value="RibonucZ/Hydroxyglut_hydro"/>
</dbReference>
<dbReference type="Gene3D" id="3.60.15.10">
    <property type="entry name" value="Ribonuclease Z/Hydroxyacylglutathione hydrolase-like"/>
    <property type="match status" value="1"/>
</dbReference>
<dbReference type="EC" id="3.1.-.-" evidence="1"/>
<keyword evidence="2" id="KW-1185">Reference proteome</keyword>
<dbReference type="PANTHER" id="PTHR46018:SF2">
    <property type="entry name" value="ZINC PHOSPHODIESTERASE ELAC PROTEIN 1"/>
    <property type="match status" value="1"/>
</dbReference>
<proteinExistence type="predicted"/>
<protein>
    <submittedName>
        <fullName evidence="1">Ribonuclease BN</fullName>
        <ecNumber evidence="1">3.1.-.-</ecNumber>
    </submittedName>
</protein>
<dbReference type="EMBL" id="PVNK01000286">
    <property type="protein sequence ID" value="PRP90294.1"/>
    <property type="molecule type" value="Genomic_DNA"/>
</dbReference>
<reference evidence="1 2" key="1">
    <citation type="submission" date="2018-03" db="EMBL/GenBank/DDBJ databases">
        <title>Draft Genome Sequences of the Obligatory Marine Myxobacteria Enhygromyxa salina SWB005.</title>
        <authorList>
            <person name="Poehlein A."/>
            <person name="Moghaddam J.A."/>
            <person name="Harms H."/>
            <person name="Alanjari M."/>
            <person name="Koenig G.M."/>
            <person name="Daniel R."/>
            <person name="Schaeberle T.F."/>
        </authorList>
    </citation>
    <scope>NUCLEOTIDE SEQUENCE [LARGE SCALE GENOMIC DNA]</scope>
    <source>
        <strain evidence="1 2">SWB005</strain>
    </source>
</reference>
<dbReference type="SUPFAM" id="SSF56281">
    <property type="entry name" value="Metallo-hydrolase/oxidoreductase"/>
    <property type="match status" value="1"/>
</dbReference>
<dbReference type="AlphaFoldDB" id="A0A2S9XBQ2"/>
<dbReference type="Pfam" id="PF23023">
    <property type="entry name" value="Anti-Pycsar_Apyc1"/>
    <property type="match status" value="1"/>
</dbReference>
<dbReference type="PANTHER" id="PTHR46018">
    <property type="entry name" value="ZINC PHOSPHODIESTERASE ELAC PROTEIN 1"/>
    <property type="match status" value="1"/>
</dbReference>
<organism evidence="1 2">
    <name type="scientific">Enhygromyxa salina</name>
    <dbReference type="NCBI Taxonomy" id="215803"/>
    <lineage>
        <taxon>Bacteria</taxon>
        <taxon>Pseudomonadati</taxon>
        <taxon>Myxococcota</taxon>
        <taxon>Polyangia</taxon>
        <taxon>Nannocystales</taxon>
        <taxon>Nannocystaceae</taxon>
        <taxon>Enhygromyxa</taxon>
    </lineage>
</organism>
<gene>
    <name evidence="1" type="primary">rbn_2</name>
    <name evidence="1" type="ORF">ENSA5_65900</name>
</gene>
<evidence type="ECO:0000313" key="2">
    <source>
        <dbReference type="Proteomes" id="UP000237968"/>
    </source>
</evidence>
<keyword evidence="1" id="KW-0378">Hydrolase</keyword>
<dbReference type="GO" id="GO:0042781">
    <property type="term" value="F:3'-tRNA processing endoribonuclease activity"/>
    <property type="evidence" value="ECO:0007669"/>
    <property type="project" value="TreeGrafter"/>
</dbReference>
<sequence>MDRRSTLYNAPAVVDGSSMTLRFLGSGGAFSRQYGTTCSLVTFPGGERWLIDCGRQAPDQLWDAGLDWHEIDGQIVTHVHGDHIFGLEDFAFQRYYQASGEVSAIMCGGPRPRFLAHSAVRDEVWESLAASLRYLKVGDNPRAGTFDSYFEMIEPHAWEQPGQNPWRHSETFTLNGHQIVARESEHVPGKPSCSLEIEVGQGDRIAWWSGDCTVDAGFLAAIEPRTTIYFHDCTFTDYPGQVHGAFSLLEKLPKSVRDKMVLMHHEDDIEDHRAQVEALGFRVGLPDQVYDLVTGRRVD</sequence>
<dbReference type="GO" id="GO:0046872">
    <property type="term" value="F:metal ion binding"/>
    <property type="evidence" value="ECO:0007669"/>
    <property type="project" value="UniProtKB-KW"/>
</dbReference>
<name>A0A2S9XBQ2_9BACT</name>